<dbReference type="InterPro" id="IPR004695">
    <property type="entry name" value="SLAC1/Mae1/Ssu1/TehA"/>
</dbReference>
<dbReference type="Pfam" id="PF03595">
    <property type="entry name" value="SLAC1"/>
    <property type="match status" value="1"/>
</dbReference>
<protein>
    <recommendedName>
        <fullName evidence="8">C4-dicarboxylate ABC transporter</fullName>
    </recommendedName>
</protein>
<dbReference type="EMBL" id="JAROCA020000003">
    <property type="protein sequence ID" value="MDY0407253.1"/>
    <property type="molecule type" value="Genomic_DNA"/>
</dbReference>
<evidence type="ECO:0000256" key="5">
    <source>
        <dbReference type="SAM" id="Phobius"/>
    </source>
</evidence>
<feature type="transmembrane region" description="Helical" evidence="5">
    <location>
        <begin position="87"/>
        <end position="108"/>
    </location>
</feature>
<comment type="caution">
    <text evidence="6">The sequence shown here is derived from an EMBL/GenBank/DDBJ whole genome shotgun (WGS) entry which is preliminary data.</text>
</comment>
<proteinExistence type="predicted"/>
<dbReference type="InterPro" id="IPR038665">
    <property type="entry name" value="Voltage-dep_anion_channel_sf"/>
</dbReference>
<dbReference type="Proteomes" id="UP001228376">
    <property type="component" value="Unassembled WGS sequence"/>
</dbReference>
<evidence type="ECO:0000256" key="3">
    <source>
        <dbReference type="ARBA" id="ARBA00022989"/>
    </source>
</evidence>
<evidence type="ECO:0000256" key="2">
    <source>
        <dbReference type="ARBA" id="ARBA00022692"/>
    </source>
</evidence>
<feature type="transmembrane region" description="Helical" evidence="5">
    <location>
        <begin position="21"/>
        <end position="43"/>
    </location>
</feature>
<comment type="subcellular location">
    <subcellularLocation>
        <location evidence="1">Membrane</location>
        <topology evidence="1">Multi-pass membrane protein</topology>
    </subcellularLocation>
</comment>
<sequence>MHAEYAPLVTEITPFLKGFTLFFWITGTWWIPLLFILAIWRHFIHHYPLSYDPQFWGMAFPLAMYTTGTLQLSHALGVDYLTIIPKVMAVVAFGGWLIGFIGLILHIITTIKEYIQRAPS</sequence>
<keyword evidence="2 5" id="KW-0812">Transmembrane</keyword>
<evidence type="ECO:0000256" key="4">
    <source>
        <dbReference type="ARBA" id="ARBA00023136"/>
    </source>
</evidence>
<accession>A0ABU5CLL5</accession>
<feature type="transmembrane region" description="Helical" evidence="5">
    <location>
        <begin position="55"/>
        <end position="75"/>
    </location>
</feature>
<gene>
    <name evidence="6" type="ORF">P5G51_019670</name>
</gene>
<evidence type="ECO:0000313" key="6">
    <source>
        <dbReference type="EMBL" id="MDY0407253.1"/>
    </source>
</evidence>
<evidence type="ECO:0000256" key="1">
    <source>
        <dbReference type="ARBA" id="ARBA00004141"/>
    </source>
</evidence>
<evidence type="ECO:0000313" key="7">
    <source>
        <dbReference type="Proteomes" id="UP001228376"/>
    </source>
</evidence>
<keyword evidence="7" id="KW-1185">Reference proteome</keyword>
<evidence type="ECO:0008006" key="8">
    <source>
        <dbReference type="Google" id="ProtNLM"/>
    </source>
</evidence>
<keyword evidence="3 5" id="KW-1133">Transmembrane helix</keyword>
<dbReference type="Gene3D" id="1.50.10.150">
    <property type="entry name" value="Voltage-dependent anion channel"/>
    <property type="match status" value="1"/>
</dbReference>
<organism evidence="6 7">
    <name type="scientific">Tigheibacillus jepli</name>
    <dbReference type="NCBI Taxonomy" id="3035914"/>
    <lineage>
        <taxon>Bacteria</taxon>
        <taxon>Bacillati</taxon>
        <taxon>Bacillota</taxon>
        <taxon>Bacilli</taxon>
        <taxon>Bacillales</taxon>
        <taxon>Bacillaceae</taxon>
        <taxon>Tigheibacillus</taxon>
    </lineage>
</organism>
<keyword evidence="4 5" id="KW-0472">Membrane</keyword>
<name>A0ABU5CLL5_9BACI</name>
<reference evidence="6 7" key="1">
    <citation type="submission" date="2023-10" db="EMBL/GenBank/DDBJ databases">
        <title>179-bfca-hs.</title>
        <authorList>
            <person name="Miliotis G."/>
            <person name="Sengupta P."/>
            <person name="Hameed A."/>
            <person name="Chuvochina M."/>
            <person name="Mcdonagh F."/>
            <person name="Simpson A.C."/>
            <person name="Singh N.K."/>
            <person name="Rekha P.D."/>
            <person name="Raman K."/>
            <person name="Hugenholtz P."/>
            <person name="Venkateswaran K."/>
        </authorList>
    </citation>
    <scope>NUCLEOTIDE SEQUENCE [LARGE SCALE GENOMIC DNA]</scope>
    <source>
        <strain evidence="6 7">179-BFC-A-HS</strain>
    </source>
</reference>